<dbReference type="Pfam" id="PF08611">
    <property type="entry name" value="DUF1774"/>
    <property type="match status" value="1"/>
</dbReference>
<feature type="transmembrane region" description="Helical" evidence="1">
    <location>
        <begin position="72"/>
        <end position="94"/>
    </location>
</feature>
<proteinExistence type="predicted"/>
<gene>
    <name evidence="2" type="ORF">CC78DRAFT_561400</name>
</gene>
<keyword evidence="3" id="KW-1185">Reference proteome</keyword>
<dbReference type="AlphaFoldDB" id="A0A9P4K757"/>
<feature type="transmembrane region" description="Helical" evidence="1">
    <location>
        <begin position="214"/>
        <end position="230"/>
    </location>
</feature>
<feature type="transmembrane region" description="Helical" evidence="1">
    <location>
        <begin position="242"/>
        <end position="265"/>
    </location>
</feature>
<feature type="transmembrane region" description="Helical" evidence="1">
    <location>
        <begin position="100"/>
        <end position="122"/>
    </location>
</feature>
<dbReference type="InterPro" id="IPR013920">
    <property type="entry name" value="DUF1774_fun"/>
</dbReference>
<dbReference type="PANTHER" id="PTHR37992:SF1">
    <property type="entry name" value="DUF1774-DOMAIN-CONTAINING PROTEIN"/>
    <property type="match status" value="1"/>
</dbReference>
<sequence>MLTHCPVNPFSRRDEYSKEAILFYKVGTFASYLVLLVTAIYYDIHAPGEGRKPRHTIWKQNALHQTPFTQNAVVTSVYWLALFLLQLTYTYHLYSTVPSVLTAAAAVGSHAIASNLLLFGFLHLWTRSHFFLSLLLLIVNFFNLSLAYFRHPTTPRLVHVSVVSGPLAWNFVALYWVGAVVVGAKHLPARIVANVFIWGFLGYGVFFLAVYKDYTIGLAMAIMSLSTALAQLQDGGPLNLQWIFAITIFALLMLLSLAVGLPSLFHWEPFSRGEVVDEDRERAPLLRDE</sequence>
<keyword evidence="1" id="KW-0472">Membrane</keyword>
<feature type="transmembrane region" description="Helical" evidence="1">
    <location>
        <begin position="129"/>
        <end position="147"/>
    </location>
</feature>
<dbReference type="EMBL" id="ML986643">
    <property type="protein sequence ID" value="KAF2262233.1"/>
    <property type="molecule type" value="Genomic_DNA"/>
</dbReference>
<protein>
    <submittedName>
        <fullName evidence="2">DUF1774-domain-containing protein</fullName>
    </submittedName>
</protein>
<organism evidence="2 3">
    <name type="scientific">Lojkania enalia</name>
    <dbReference type="NCBI Taxonomy" id="147567"/>
    <lineage>
        <taxon>Eukaryota</taxon>
        <taxon>Fungi</taxon>
        <taxon>Dikarya</taxon>
        <taxon>Ascomycota</taxon>
        <taxon>Pezizomycotina</taxon>
        <taxon>Dothideomycetes</taxon>
        <taxon>Pleosporomycetidae</taxon>
        <taxon>Pleosporales</taxon>
        <taxon>Pleosporales incertae sedis</taxon>
        <taxon>Lojkania</taxon>
    </lineage>
</organism>
<dbReference type="Proteomes" id="UP000800093">
    <property type="component" value="Unassembled WGS sequence"/>
</dbReference>
<evidence type="ECO:0000256" key="1">
    <source>
        <dbReference type="SAM" id="Phobius"/>
    </source>
</evidence>
<keyword evidence="1" id="KW-1133">Transmembrane helix</keyword>
<evidence type="ECO:0000313" key="3">
    <source>
        <dbReference type="Proteomes" id="UP000800093"/>
    </source>
</evidence>
<name>A0A9P4K757_9PLEO</name>
<feature type="transmembrane region" description="Helical" evidence="1">
    <location>
        <begin position="167"/>
        <end position="184"/>
    </location>
</feature>
<evidence type="ECO:0000313" key="2">
    <source>
        <dbReference type="EMBL" id="KAF2262233.1"/>
    </source>
</evidence>
<reference evidence="3" key="1">
    <citation type="journal article" date="2020" name="Stud. Mycol.">
        <title>101 Dothideomycetes genomes: A test case for predicting lifestyles and emergence of pathogens.</title>
        <authorList>
            <person name="Haridas S."/>
            <person name="Albert R."/>
            <person name="Binder M."/>
            <person name="Bloem J."/>
            <person name="LaButti K."/>
            <person name="Salamov A."/>
            <person name="Andreopoulos B."/>
            <person name="Baker S."/>
            <person name="Barry K."/>
            <person name="Bills G."/>
            <person name="Bluhm B."/>
            <person name="Cannon C."/>
            <person name="Castanera R."/>
            <person name="Culley D."/>
            <person name="Daum C."/>
            <person name="Ezra D."/>
            <person name="Gonzalez J."/>
            <person name="Henrissat B."/>
            <person name="Kuo A."/>
            <person name="Liang C."/>
            <person name="Lipzen A."/>
            <person name="Lutzoni F."/>
            <person name="Magnuson J."/>
            <person name="Mondo S."/>
            <person name="Nolan M."/>
            <person name="Ohm R."/>
            <person name="Pangilinan J."/>
            <person name="Park H.-J."/>
            <person name="Ramirez L."/>
            <person name="Alfaro M."/>
            <person name="Sun H."/>
            <person name="Tritt A."/>
            <person name="Yoshinaga Y."/>
            <person name="Zwiers L.-H."/>
            <person name="Turgeon B."/>
            <person name="Goodwin S."/>
            <person name="Spatafora J."/>
            <person name="Crous P."/>
            <person name="Grigoriev I."/>
        </authorList>
    </citation>
    <scope>NUCLEOTIDE SEQUENCE [LARGE SCALE GENOMIC DNA]</scope>
    <source>
        <strain evidence="3">CBS 304.66</strain>
    </source>
</reference>
<accession>A0A9P4K757</accession>
<feature type="transmembrane region" description="Helical" evidence="1">
    <location>
        <begin position="20"/>
        <end position="42"/>
    </location>
</feature>
<keyword evidence="1" id="KW-0812">Transmembrane</keyword>
<comment type="caution">
    <text evidence="2">The sequence shown here is derived from an EMBL/GenBank/DDBJ whole genome shotgun (WGS) entry which is preliminary data.</text>
</comment>
<dbReference type="OrthoDB" id="3342455at2759"/>
<feature type="transmembrane region" description="Helical" evidence="1">
    <location>
        <begin position="191"/>
        <end position="208"/>
    </location>
</feature>
<dbReference type="PANTHER" id="PTHR37992">
    <property type="entry name" value="EXPRESSED PROTEIN"/>
    <property type="match status" value="1"/>
</dbReference>